<protein>
    <submittedName>
        <fullName evidence="1">Uncharacterized protein</fullName>
    </submittedName>
</protein>
<proteinExistence type="predicted"/>
<dbReference type="AlphaFoldDB" id="B0MRR8"/>
<comment type="caution">
    <text evidence="1">The sequence shown here is derived from an EMBL/GenBank/DDBJ whole genome shotgun (WGS) entry which is preliminary data.</text>
</comment>
<evidence type="ECO:0000313" key="1">
    <source>
        <dbReference type="EMBL" id="EDR99486.1"/>
    </source>
</evidence>
<dbReference type="Proteomes" id="UP000005326">
    <property type="component" value="Unassembled WGS sequence"/>
</dbReference>
<reference evidence="1" key="1">
    <citation type="submission" date="2007-10" db="EMBL/GenBank/DDBJ databases">
        <authorList>
            <person name="Fulton L."/>
            <person name="Clifton S."/>
            <person name="Fulton B."/>
            <person name="Xu J."/>
            <person name="Minx P."/>
            <person name="Pepin K.H."/>
            <person name="Johnson M."/>
            <person name="Thiruvilangam P."/>
            <person name="Bhonagiri V."/>
            <person name="Nash W.E."/>
            <person name="Mardis E.R."/>
            <person name="Wilson R.K."/>
        </authorList>
    </citation>
    <scope>NUCLEOTIDE SEQUENCE [LARGE SCALE GENOMIC DNA]</scope>
    <source>
        <strain evidence="1">DSM 15702</strain>
    </source>
</reference>
<evidence type="ECO:0000313" key="2">
    <source>
        <dbReference type="Proteomes" id="UP000005326"/>
    </source>
</evidence>
<keyword evidence="2" id="KW-1185">Reference proteome</keyword>
<gene>
    <name evidence="1" type="ORF">EUBSIR_02550</name>
</gene>
<sequence length="49" mass="5599">MYDIQPSSAVLYGKAAVYNFVHSFYGKKPKPLVRSCKKTHLSLQKPKRS</sequence>
<accession>B0MRR8</accession>
<reference evidence="1" key="2">
    <citation type="submission" date="2014-06" db="EMBL/GenBank/DDBJ databases">
        <title>Draft genome sequence of Eubacterium siraeum (DSM 15702).</title>
        <authorList>
            <person name="Sudarsanam P."/>
            <person name="Ley R."/>
            <person name="Guruge J."/>
            <person name="Turnbaugh P.J."/>
            <person name="Mahowald M."/>
            <person name="Liep D."/>
            <person name="Gordon J."/>
        </authorList>
    </citation>
    <scope>NUCLEOTIDE SEQUENCE</scope>
    <source>
        <strain evidence="1">DSM 15702</strain>
    </source>
</reference>
<dbReference type="EMBL" id="ABCA03000055">
    <property type="protein sequence ID" value="EDR99486.1"/>
    <property type="molecule type" value="Genomic_DNA"/>
</dbReference>
<name>B0MRR8_9FIRM</name>
<organism evidence="1 2">
    <name type="scientific">[Eubacterium] siraeum DSM 15702</name>
    <dbReference type="NCBI Taxonomy" id="428128"/>
    <lineage>
        <taxon>Bacteria</taxon>
        <taxon>Bacillati</taxon>
        <taxon>Bacillota</taxon>
        <taxon>Clostridia</taxon>
        <taxon>Eubacteriales</taxon>
        <taxon>Oscillospiraceae</taxon>
        <taxon>Oscillospiraceae incertae sedis</taxon>
    </lineage>
</organism>